<dbReference type="Pfam" id="PF00106">
    <property type="entry name" value="adh_short"/>
    <property type="match status" value="1"/>
</dbReference>
<protein>
    <submittedName>
        <fullName evidence="2">Oxidoreductase</fullName>
    </submittedName>
</protein>
<name>A0A163A6T7_DIDRA</name>
<dbReference type="STRING" id="5454.A0A163A6T7"/>
<evidence type="ECO:0000313" key="3">
    <source>
        <dbReference type="Proteomes" id="UP000076837"/>
    </source>
</evidence>
<reference evidence="2 3" key="1">
    <citation type="journal article" date="2016" name="Sci. Rep.">
        <title>Draft genome sequencing and secretome analysis of fungal phytopathogen Ascochyta rabiei provides insight into the necrotrophic effector repertoire.</title>
        <authorList>
            <person name="Verma S."/>
            <person name="Gazara R.K."/>
            <person name="Nizam S."/>
            <person name="Parween S."/>
            <person name="Chattopadhyay D."/>
            <person name="Verma P.K."/>
        </authorList>
    </citation>
    <scope>NUCLEOTIDE SEQUENCE [LARGE SCALE GENOMIC DNA]</scope>
    <source>
        <strain evidence="2 3">ArDII</strain>
    </source>
</reference>
<evidence type="ECO:0000313" key="2">
    <source>
        <dbReference type="EMBL" id="KZM21017.1"/>
    </source>
</evidence>
<dbReference type="PANTHER" id="PTHR44442">
    <property type="entry name" value="3-KETO-STEROID REDUCTASE"/>
    <property type="match status" value="1"/>
</dbReference>
<sequence length="199" mass="21613">MSEKHIVLLTGGNTGIGYETVKALYASPETYTILMGSRTLSKAQAAIETLRSEMPGSKSDIVPIQLDIEDDQSILDAYEEVKSSYSKIDTLINNAGALPNPHPTLSPHTTHPPTNHPTNLPQAAPSTAYCTTTHAIQHPQRLEQILLGKSNQHPSANDDLGAAPDRLRDSPTTPLRDLGPLLARNSRAWEDICYDSPRA</sequence>
<feature type="compositionally biased region" description="Low complexity" evidence="1">
    <location>
        <begin position="103"/>
        <end position="119"/>
    </location>
</feature>
<dbReference type="AlphaFoldDB" id="A0A163A6T7"/>
<accession>A0A163A6T7</accession>
<dbReference type="InterPro" id="IPR002347">
    <property type="entry name" value="SDR_fam"/>
</dbReference>
<dbReference type="GO" id="GO:0016125">
    <property type="term" value="P:sterol metabolic process"/>
    <property type="evidence" value="ECO:0007669"/>
    <property type="project" value="TreeGrafter"/>
</dbReference>
<dbReference type="GO" id="GO:0005789">
    <property type="term" value="C:endoplasmic reticulum membrane"/>
    <property type="evidence" value="ECO:0007669"/>
    <property type="project" value="TreeGrafter"/>
</dbReference>
<dbReference type="InterPro" id="IPR036291">
    <property type="entry name" value="NAD(P)-bd_dom_sf"/>
</dbReference>
<comment type="caution">
    <text evidence="2">The sequence shown here is derived from an EMBL/GenBank/DDBJ whole genome shotgun (WGS) entry which is preliminary data.</text>
</comment>
<dbReference type="Proteomes" id="UP000076837">
    <property type="component" value="Unassembled WGS sequence"/>
</dbReference>
<dbReference type="SUPFAM" id="SSF51735">
    <property type="entry name" value="NAD(P)-binding Rossmann-fold domains"/>
    <property type="match status" value="1"/>
</dbReference>
<proteinExistence type="predicted"/>
<dbReference type="PANTHER" id="PTHR44442:SF1">
    <property type="entry name" value="3-KETO-STEROID REDUCTASE_17-BETA-HYDROXYSTEROID DEHYDROGENASE 7"/>
    <property type="match status" value="1"/>
</dbReference>
<dbReference type="OrthoDB" id="1933717at2759"/>
<organism evidence="2 3">
    <name type="scientific">Didymella rabiei</name>
    <name type="common">Chickpea ascochyta blight fungus</name>
    <name type="synonym">Mycosphaerella rabiei</name>
    <dbReference type="NCBI Taxonomy" id="5454"/>
    <lineage>
        <taxon>Eukaryota</taxon>
        <taxon>Fungi</taxon>
        <taxon>Dikarya</taxon>
        <taxon>Ascomycota</taxon>
        <taxon>Pezizomycotina</taxon>
        <taxon>Dothideomycetes</taxon>
        <taxon>Pleosporomycetidae</taxon>
        <taxon>Pleosporales</taxon>
        <taxon>Pleosporineae</taxon>
        <taxon>Didymellaceae</taxon>
        <taxon>Ascochyta</taxon>
    </lineage>
</organism>
<dbReference type="Gene3D" id="3.40.50.720">
    <property type="entry name" value="NAD(P)-binding Rossmann-like Domain"/>
    <property type="match status" value="1"/>
</dbReference>
<dbReference type="GO" id="GO:0000253">
    <property type="term" value="F:3-beta-hydroxysteroid 3-dehydrogenase (NADP+) activity"/>
    <property type="evidence" value="ECO:0007669"/>
    <property type="project" value="TreeGrafter"/>
</dbReference>
<dbReference type="InterPro" id="IPR052834">
    <property type="entry name" value="3KSR/17beta-HSD"/>
</dbReference>
<keyword evidence="3" id="KW-1185">Reference proteome</keyword>
<gene>
    <name evidence="2" type="ORF">ST47_g7842</name>
</gene>
<feature type="region of interest" description="Disordered" evidence="1">
    <location>
        <begin position="151"/>
        <end position="179"/>
    </location>
</feature>
<dbReference type="PRINTS" id="PR00081">
    <property type="entry name" value="GDHRDH"/>
</dbReference>
<feature type="region of interest" description="Disordered" evidence="1">
    <location>
        <begin position="96"/>
        <end position="119"/>
    </location>
</feature>
<dbReference type="EMBL" id="JYNV01000258">
    <property type="protein sequence ID" value="KZM21017.1"/>
    <property type="molecule type" value="Genomic_DNA"/>
</dbReference>
<evidence type="ECO:0000256" key="1">
    <source>
        <dbReference type="SAM" id="MobiDB-lite"/>
    </source>
</evidence>